<name>A0A918KV62_9ACTN</name>
<evidence type="ECO:0000313" key="8">
    <source>
        <dbReference type="Proteomes" id="UP000619244"/>
    </source>
</evidence>
<evidence type="ECO:0000256" key="1">
    <source>
        <dbReference type="ARBA" id="ARBA00022617"/>
    </source>
</evidence>
<reference evidence="7" key="2">
    <citation type="submission" date="2020-09" db="EMBL/GenBank/DDBJ databases">
        <authorList>
            <person name="Sun Q."/>
            <person name="Ohkuma M."/>
        </authorList>
    </citation>
    <scope>NUCLEOTIDE SEQUENCE</scope>
    <source>
        <strain evidence="7">JCM 4790</strain>
    </source>
</reference>
<gene>
    <name evidence="7" type="ORF">GCM10010358_34780</name>
</gene>
<keyword evidence="1" id="KW-0349">Heme</keyword>
<dbReference type="EMBL" id="BMVU01000015">
    <property type="protein sequence ID" value="GGX77477.1"/>
    <property type="molecule type" value="Genomic_DNA"/>
</dbReference>
<reference evidence="7" key="1">
    <citation type="journal article" date="2014" name="Int. J. Syst. Evol. Microbiol.">
        <title>Complete genome sequence of Corynebacterium casei LMG S-19264T (=DSM 44701T), isolated from a smear-ripened cheese.</title>
        <authorList>
            <consortium name="US DOE Joint Genome Institute (JGI-PGF)"/>
            <person name="Walter F."/>
            <person name="Albersmeier A."/>
            <person name="Kalinowski J."/>
            <person name="Ruckert C."/>
        </authorList>
    </citation>
    <scope>NUCLEOTIDE SEQUENCE</scope>
    <source>
        <strain evidence="7">JCM 4790</strain>
    </source>
</reference>
<organism evidence="7 8">
    <name type="scientific">Streptomyces minutiscleroticus</name>
    <dbReference type="NCBI Taxonomy" id="68238"/>
    <lineage>
        <taxon>Bacteria</taxon>
        <taxon>Bacillati</taxon>
        <taxon>Actinomycetota</taxon>
        <taxon>Actinomycetes</taxon>
        <taxon>Kitasatosporales</taxon>
        <taxon>Streptomycetaceae</taxon>
        <taxon>Streptomyces</taxon>
    </lineage>
</organism>
<evidence type="ECO:0000256" key="4">
    <source>
        <dbReference type="ARBA" id="ARBA00023004"/>
    </source>
</evidence>
<sequence length="505" mass="53970">MRERSAGGAVWGFTMRNVPYETGRRSPAGDGGARPPERTEGTHAPLRERAEGTHAPPPAGVGGASASPGTWAGTGPGGPGGWPDRVPAAGRARGPAAGERREQGAGEARTQGAGPGAAPGAGPGTDPAARRLLRAAAEFVRLHHAEEGLGDPGPRLAAVRVEIAGTGTYRHTRDELVFGARVAWRNANRCIGRLYWRSLRVVDRRDVTDAEEVAAACAGHLREAGGGGRIRALITVFAPDAPGRPGPRIWNEQLVRYAGYPGPDGSVTGDPRNTGLTALARRLGWPGGPGTPFDVLPLVIQGTDDKPRWFALPGDAVLEVDLVHPEYAWWGRLGLRWHAVPALANMCLEIGGVCYPAAPFNGWYMGTEIGARNLADTDRYDLLPLIAEHLGLDTGDDRTLWKDRALVELNRSVLHSFDRAGVTVTDHHTESRRFLAHLGREQRRGRAVGADWSWIVPPISGSATPVFHRTYEIVERHPAYVHHAEARARAAGGADDTFTRSAGLV</sequence>
<accession>A0A918KV62</accession>
<dbReference type="SUPFAM" id="SSF56512">
    <property type="entry name" value="Nitric oxide (NO) synthase oxygenase domain"/>
    <property type="match status" value="1"/>
</dbReference>
<dbReference type="InterPro" id="IPR050607">
    <property type="entry name" value="NOS"/>
</dbReference>
<dbReference type="Gene3D" id="3.90.340.10">
    <property type="entry name" value="Nitric Oxide Synthase, Chain A, domain 1"/>
    <property type="match status" value="1"/>
</dbReference>
<evidence type="ECO:0000256" key="3">
    <source>
        <dbReference type="ARBA" id="ARBA00023002"/>
    </source>
</evidence>
<dbReference type="GO" id="GO:0006809">
    <property type="term" value="P:nitric oxide biosynthetic process"/>
    <property type="evidence" value="ECO:0007669"/>
    <property type="project" value="InterPro"/>
</dbReference>
<dbReference type="InterPro" id="IPR004030">
    <property type="entry name" value="NOS_N"/>
</dbReference>
<evidence type="ECO:0000259" key="6">
    <source>
        <dbReference type="PROSITE" id="PS60001"/>
    </source>
</evidence>
<dbReference type="AlphaFoldDB" id="A0A918KV62"/>
<dbReference type="Gene3D" id="3.90.440.10">
    <property type="entry name" value="Nitric Oxide Synthase,Heme Domain,Chain A domain 2"/>
    <property type="match status" value="1"/>
</dbReference>
<feature type="region of interest" description="Disordered" evidence="5">
    <location>
        <begin position="1"/>
        <end position="127"/>
    </location>
</feature>
<proteinExistence type="predicted"/>
<keyword evidence="2" id="KW-0479">Metal-binding</keyword>
<dbReference type="PANTHER" id="PTHR43410">
    <property type="entry name" value="NITRIC OXIDE SYNTHASE OXYGENASE"/>
    <property type="match status" value="1"/>
</dbReference>
<evidence type="ECO:0000313" key="7">
    <source>
        <dbReference type="EMBL" id="GGX77477.1"/>
    </source>
</evidence>
<keyword evidence="4" id="KW-0408">Iron</keyword>
<feature type="compositionally biased region" description="Low complexity" evidence="5">
    <location>
        <begin position="88"/>
        <end position="97"/>
    </location>
</feature>
<keyword evidence="8" id="KW-1185">Reference proteome</keyword>
<dbReference type="GO" id="GO:0046872">
    <property type="term" value="F:metal ion binding"/>
    <property type="evidence" value="ECO:0007669"/>
    <property type="project" value="UniProtKB-KW"/>
</dbReference>
<dbReference type="GO" id="GO:0004517">
    <property type="term" value="F:nitric-oxide synthase activity"/>
    <property type="evidence" value="ECO:0007669"/>
    <property type="project" value="InterPro"/>
</dbReference>
<protein>
    <recommendedName>
        <fullName evidence="6">Nitric oxide synthase (NOS) domain-containing protein</fullName>
    </recommendedName>
</protein>
<dbReference type="PANTHER" id="PTHR43410:SF1">
    <property type="entry name" value="NITRIC OXIDE SYNTHASE"/>
    <property type="match status" value="1"/>
</dbReference>
<feature type="compositionally biased region" description="Gly residues" evidence="5">
    <location>
        <begin position="113"/>
        <end position="123"/>
    </location>
</feature>
<dbReference type="PROSITE" id="PS60001">
    <property type="entry name" value="NOS"/>
    <property type="match status" value="1"/>
</dbReference>
<comment type="caution">
    <text evidence="7">The sequence shown here is derived from an EMBL/GenBank/DDBJ whole genome shotgun (WGS) entry which is preliminary data.</text>
</comment>
<dbReference type="InterPro" id="IPR044940">
    <property type="entry name" value="NOS_dom_2"/>
</dbReference>
<dbReference type="InterPro" id="IPR044944">
    <property type="entry name" value="NOS_dom_3"/>
</dbReference>
<dbReference type="InterPro" id="IPR044943">
    <property type="entry name" value="NOS_dom_1"/>
</dbReference>
<feature type="compositionally biased region" description="Basic and acidic residues" evidence="5">
    <location>
        <begin position="35"/>
        <end position="52"/>
    </location>
</feature>
<dbReference type="InterPro" id="IPR036119">
    <property type="entry name" value="NOS_N_sf"/>
</dbReference>
<dbReference type="CDD" id="cd00575">
    <property type="entry name" value="NOS_oxygenase"/>
    <property type="match status" value="1"/>
</dbReference>
<feature type="compositionally biased region" description="Gly residues" evidence="5">
    <location>
        <begin position="72"/>
        <end position="81"/>
    </location>
</feature>
<dbReference type="Pfam" id="PF02898">
    <property type="entry name" value="NO_synthase"/>
    <property type="match status" value="1"/>
</dbReference>
<keyword evidence="3" id="KW-0560">Oxidoreductase</keyword>
<evidence type="ECO:0000256" key="2">
    <source>
        <dbReference type="ARBA" id="ARBA00022723"/>
    </source>
</evidence>
<feature type="domain" description="Nitric oxide synthase (NOS)" evidence="6">
    <location>
        <begin position="189"/>
        <end position="196"/>
    </location>
</feature>
<dbReference type="Gene3D" id="3.90.1230.10">
    <property type="entry name" value="Nitric Oxide Synthase, Chain A, domain 3"/>
    <property type="match status" value="1"/>
</dbReference>
<dbReference type="Proteomes" id="UP000619244">
    <property type="component" value="Unassembled WGS sequence"/>
</dbReference>
<evidence type="ECO:0000256" key="5">
    <source>
        <dbReference type="SAM" id="MobiDB-lite"/>
    </source>
</evidence>